<dbReference type="PANTHER" id="PTHR12526:SF635">
    <property type="entry name" value="GLYCOSYL TRANSFERASE GROUP 1"/>
    <property type="match status" value="1"/>
</dbReference>
<dbReference type="Pfam" id="PF00534">
    <property type="entry name" value="Glycos_transf_1"/>
    <property type="match status" value="1"/>
</dbReference>
<sequence length="194" mass="20601">MPRGSCGCSACLGWPRRKNLDVLLEAFARVREQVPEATLEVAGEGPLRSQLEDRARTLGVAEAVRFVGFADPIEAMGRADVLAQLSAWENLSYTLLDAAAVGLPVVATEVGGNAEILPAGSLVSSPDPAVIARKLMTAEADPGLRRAGGMPRRCARASPRPMTRSGPLGLGGEHDEHDDGPARRLRLRLVRAHP</sequence>
<evidence type="ECO:0000259" key="3">
    <source>
        <dbReference type="Pfam" id="PF00534"/>
    </source>
</evidence>
<evidence type="ECO:0000313" key="5">
    <source>
        <dbReference type="Proteomes" id="UP000092021"/>
    </source>
</evidence>
<evidence type="ECO:0000256" key="2">
    <source>
        <dbReference type="SAM" id="MobiDB-lite"/>
    </source>
</evidence>
<dbReference type="Proteomes" id="UP000092021">
    <property type="component" value="Unassembled WGS sequence"/>
</dbReference>
<evidence type="ECO:0000313" key="4">
    <source>
        <dbReference type="EMBL" id="OAX67768.1"/>
    </source>
</evidence>
<dbReference type="Gene3D" id="3.40.50.2000">
    <property type="entry name" value="Glycogen Phosphorylase B"/>
    <property type="match status" value="1"/>
</dbReference>
<dbReference type="EMBL" id="LWGZ01000065">
    <property type="protein sequence ID" value="OAX67768.1"/>
    <property type="molecule type" value="Genomic_DNA"/>
</dbReference>
<keyword evidence="1" id="KW-0808">Transferase</keyword>
<evidence type="ECO:0000256" key="1">
    <source>
        <dbReference type="ARBA" id="ARBA00022679"/>
    </source>
</evidence>
<feature type="compositionally biased region" description="Basic and acidic residues" evidence="2">
    <location>
        <begin position="172"/>
        <end position="182"/>
    </location>
</feature>
<dbReference type="PANTHER" id="PTHR12526">
    <property type="entry name" value="GLYCOSYLTRANSFERASE"/>
    <property type="match status" value="1"/>
</dbReference>
<organism evidence="4 5">
    <name type="scientific">Rothia kristinae</name>
    <dbReference type="NCBI Taxonomy" id="37923"/>
    <lineage>
        <taxon>Bacteria</taxon>
        <taxon>Bacillati</taxon>
        <taxon>Actinomycetota</taxon>
        <taxon>Actinomycetes</taxon>
        <taxon>Micrococcales</taxon>
        <taxon>Micrococcaceae</taxon>
        <taxon>Rothia</taxon>
    </lineage>
</organism>
<accession>A0A657IVZ0</accession>
<dbReference type="InterPro" id="IPR001296">
    <property type="entry name" value="Glyco_trans_1"/>
</dbReference>
<gene>
    <name evidence="4" type="ORF">A5N15_00845</name>
</gene>
<proteinExistence type="predicted"/>
<reference evidence="4 5" key="1">
    <citation type="submission" date="2016-04" db="EMBL/GenBank/DDBJ databases">
        <title>Identification of putative biosynthetic pathways for the production of bioactive secondary metabolites by the marine actinomycete Kocuria kristinae RUTW2-3.</title>
        <authorList>
            <person name="Waterworth S.C."/>
            <person name="Walmsley T.A."/>
            <person name="Matongo T."/>
            <person name="Davies-Coleman M.T."/>
            <person name="Dorrington R.A."/>
        </authorList>
    </citation>
    <scope>NUCLEOTIDE SEQUENCE [LARGE SCALE GENOMIC DNA]</scope>
    <source>
        <strain evidence="4 5">RUTW4-5</strain>
    </source>
</reference>
<dbReference type="GO" id="GO:0016757">
    <property type="term" value="F:glycosyltransferase activity"/>
    <property type="evidence" value="ECO:0007669"/>
    <property type="project" value="InterPro"/>
</dbReference>
<feature type="domain" description="Glycosyl transferase family 1" evidence="3">
    <location>
        <begin position="16"/>
        <end position="146"/>
    </location>
</feature>
<protein>
    <recommendedName>
        <fullName evidence="3">Glycosyl transferase family 1 domain-containing protein</fullName>
    </recommendedName>
</protein>
<dbReference type="SUPFAM" id="SSF53756">
    <property type="entry name" value="UDP-Glycosyltransferase/glycogen phosphorylase"/>
    <property type="match status" value="1"/>
</dbReference>
<dbReference type="AlphaFoldDB" id="A0A657IVZ0"/>
<comment type="caution">
    <text evidence="4">The sequence shown here is derived from an EMBL/GenBank/DDBJ whole genome shotgun (WGS) entry which is preliminary data.</text>
</comment>
<feature type="region of interest" description="Disordered" evidence="2">
    <location>
        <begin position="143"/>
        <end position="182"/>
    </location>
</feature>
<name>A0A657IVZ0_9MICC</name>